<proteinExistence type="predicted"/>
<sequence>MIENEEPPSIFPSIIQISTIAADMIDVIRMYVILRRPSTCASTKMTSWYPNQSISTRIHRKSEKYMDMETTITLVIVEKNQKSKVRHTNLTISYRSVVILPSPIGIHKITANIARTSPTEALTMAGRRRPRNDLDKSTDGRGWAGTSV</sequence>
<evidence type="ECO:0000256" key="1">
    <source>
        <dbReference type="SAM" id="MobiDB-lite"/>
    </source>
</evidence>
<protein>
    <submittedName>
        <fullName evidence="2">Uncharacterized protein</fullName>
    </submittedName>
</protein>
<evidence type="ECO:0000313" key="2">
    <source>
        <dbReference type="EMBL" id="KAE9301509.1"/>
    </source>
</evidence>
<evidence type="ECO:0000313" key="3">
    <source>
        <dbReference type="Proteomes" id="UP000437068"/>
    </source>
</evidence>
<dbReference type="AlphaFoldDB" id="A0A6A4DCI7"/>
<name>A0A6A4DCI7_9STRA</name>
<reference evidence="2 3" key="1">
    <citation type="submission" date="2018-08" db="EMBL/GenBank/DDBJ databases">
        <title>Genomic investigation of the strawberry pathogen Phytophthora fragariae indicates pathogenicity is determined by transcriptional variation in three key races.</title>
        <authorList>
            <person name="Adams T.M."/>
            <person name="Armitage A.D."/>
            <person name="Sobczyk M.K."/>
            <person name="Bates H.J."/>
            <person name="Dunwell J.M."/>
            <person name="Nellist C.F."/>
            <person name="Harrison R.J."/>
        </authorList>
    </citation>
    <scope>NUCLEOTIDE SEQUENCE [LARGE SCALE GENOMIC DNA]</scope>
    <source>
        <strain evidence="2 3">A4</strain>
    </source>
</reference>
<dbReference type="Proteomes" id="UP000437068">
    <property type="component" value="Unassembled WGS sequence"/>
</dbReference>
<organism evidence="2 3">
    <name type="scientific">Phytophthora fragariae</name>
    <dbReference type="NCBI Taxonomy" id="53985"/>
    <lineage>
        <taxon>Eukaryota</taxon>
        <taxon>Sar</taxon>
        <taxon>Stramenopiles</taxon>
        <taxon>Oomycota</taxon>
        <taxon>Peronosporomycetes</taxon>
        <taxon>Peronosporales</taxon>
        <taxon>Peronosporaceae</taxon>
        <taxon>Phytophthora</taxon>
    </lineage>
</organism>
<dbReference type="EMBL" id="QXGE01000895">
    <property type="protein sequence ID" value="KAE9301509.1"/>
    <property type="molecule type" value="Genomic_DNA"/>
</dbReference>
<gene>
    <name evidence="2" type="ORF">PF001_g14414</name>
</gene>
<feature type="region of interest" description="Disordered" evidence="1">
    <location>
        <begin position="124"/>
        <end position="148"/>
    </location>
</feature>
<accession>A0A6A4DCI7</accession>
<comment type="caution">
    <text evidence="2">The sequence shown here is derived from an EMBL/GenBank/DDBJ whole genome shotgun (WGS) entry which is preliminary data.</text>
</comment>